<keyword evidence="3" id="KW-1185">Reference proteome</keyword>
<dbReference type="AlphaFoldDB" id="A0AAV9V7A4"/>
<reference evidence="2 3" key="1">
    <citation type="submission" date="2019-10" db="EMBL/GenBank/DDBJ databases">
        <authorList>
            <person name="Palmer J.M."/>
        </authorList>
    </citation>
    <scope>NUCLEOTIDE SEQUENCE [LARGE SCALE GENOMIC DNA]</scope>
    <source>
        <strain evidence="2 3">TWF696</strain>
    </source>
</reference>
<evidence type="ECO:0000256" key="1">
    <source>
        <dbReference type="SAM" id="Phobius"/>
    </source>
</evidence>
<dbReference type="EMBL" id="JAVHNQ010000002">
    <property type="protein sequence ID" value="KAK6354627.1"/>
    <property type="molecule type" value="Genomic_DNA"/>
</dbReference>
<gene>
    <name evidence="2" type="ORF">TWF696_003767</name>
</gene>
<accession>A0AAV9V7A4</accession>
<evidence type="ECO:0000313" key="3">
    <source>
        <dbReference type="Proteomes" id="UP001375240"/>
    </source>
</evidence>
<sequence length="74" mass="7814">MSLPTSLLARQFSQYATHGYRQPASRTSTIMMYGYLLGGFTAPFVAPAILGRSGANTHEGVSTLGGFGGHCCSR</sequence>
<keyword evidence="1" id="KW-1133">Transmembrane helix</keyword>
<evidence type="ECO:0000313" key="2">
    <source>
        <dbReference type="EMBL" id="KAK6354627.1"/>
    </source>
</evidence>
<proteinExistence type="predicted"/>
<comment type="caution">
    <text evidence="2">The sequence shown here is derived from an EMBL/GenBank/DDBJ whole genome shotgun (WGS) entry which is preliminary data.</text>
</comment>
<protein>
    <submittedName>
        <fullName evidence="2">Uncharacterized protein</fullName>
    </submittedName>
</protein>
<organism evidence="2 3">
    <name type="scientific">Orbilia brochopaga</name>
    <dbReference type="NCBI Taxonomy" id="3140254"/>
    <lineage>
        <taxon>Eukaryota</taxon>
        <taxon>Fungi</taxon>
        <taxon>Dikarya</taxon>
        <taxon>Ascomycota</taxon>
        <taxon>Pezizomycotina</taxon>
        <taxon>Orbiliomycetes</taxon>
        <taxon>Orbiliales</taxon>
        <taxon>Orbiliaceae</taxon>
        <taxon>Orbilia</taxon>
    </lineage>
</organism>
<feature type="transmembrane region" description="Helical" evidence="1">
    <location>
        <begin position="30"/>
        <end position="50"/>
    </location>
</feature>
<dbReference type="Proteomes" id="UP001375240">
    <property type="component" value="Unassembled WGS sequence"/>
</dbReference>
<keyword evidence="1" id="KW-0472">Membrane</keyword>
<name>A0AAV9V7A4_9PEZI</name>
<keyword evidence="1" id="KW-0812">Transmembrane</keyword>